<name>A0A9N7UWF1_PLEPL</name>
<organism evidence="2 3">
    <name type="scientific">Pleuronectes platessa</name>
    <name type="common">European plaice</name>
    <dbReference type="NCBI Taxonomy" id="8262"/>
    <lineage>
        <taxon>Eukaryota</taxon>
        <taxon>Metazoa</taxon>
        <taxon>Chordata</taxon>
        <taxon>Craniata</taxon>
        <taxon>Vertebrata</taxon>
        <taxon>Euteleostomi</taxon>
        <taxon>Actinopterygii</taxon>
        <taxon>Neopterygii</taxon>
        <taxon>Teleostei</taxon>
        <taxon>Neoteleostei</taxon>
        <taxon>Acanthomorphata</taxon>
        <taxon>Carangaria</taxon>
        <taxon>Pleuronectiformes</taxon>
        <taxon>Pleuronectoidei</taxon>
        <taxon>Pleuronectidae</taxon>
        <taxon>Pleuronectes</taxon>
    </lineage>
</organism>
<evidence type="ECO:0000256" key="1">
    <source>
        <dbReference type="SAM" id="MobiDB-lite"/>
    </source>
</evidence>
<dbReference type="Proteomes" id="UP001153269">
    <property type="component" value="Unassembled WGS sequence"/>
</dbReference>
<keyword evidence="3" id="KW-1185">Reference proteome</keyword>
<proteinExistence type="predicted"/>
<gene>
    <name evidence="2" type="ORF">PLEPLA_LOCUS26004</name>
</gene>
<evidence type="ECO:0000313" key="2">
    <source>
        <dbReference type="EMBL" id="CAB1438036.1"/>
    </source>
</evidence>
<feature type="region of interest" description="Disordered" evidence="1">
    <location>
        <begin position="72"/>
        <end position="118"/>
    </location>
</feature>
<feature type="compositionally biased region" description="Acidic residues" evidence="1">
    <location>
        <begin position="81"/>
        <end position="103"/>
    </location>
</feature>
<dbReference type="AlphaFoldDB" id="A0A9N7UWF1"/>
<sequence>MDTHPSRSACYREAKLAFISQTYTHKNTRKRYVLREGEVEVEREREDSLLRYSLFPPPAWLGTERVTVAGEAAAARRLREEEEQEEEEEEQEEGEEEEEEEEEGAHGRLLPCNAPVQK</sequence>
<reference evidence="2" key="1">
    <citation type="submission" date="2020-03" db="EMBL/GenBank/DDBJ databases">
        <authorList>
            <person name="Weist P."/>
        </authorList>
    </citation>
    <scope>NUCLEOTIDE SEQUENCE</scope>
</reference>
<evidence type="ECO:0000313" key="3">
    <source>
        <dbReference type="Proteomes" id="UP001153269"/>
    </source>
</evidence>
<dbReference type="EMBL" id="CADEAL010002101">
    <property type="protein sequence ID" value="CAB1438036.1"/>
    <property type="molecule type" value="Genomic_DNA"/>
</dbReference>
<protein>
    <submittedName>
        <fullName evidence="2">Uncharacterized protein</fullName>
    </submittedName>
</protein>
<accession>A0A9N7UWF1</accession>
<comment type="caution">
    <text evidence="2">The sequence shown here is derived from an EMBL/GenBank/DDBJ whole genome shotgun (WGS) entry which is preliminary data.</text>
</comment>